<feature type="domain" description="SnoaL-like" evidence="1">
    <location>
        <begin position="59"/>
        <end position="158"/>
    </location>
</feature>
<protein>
    <submittedName>
        <fullName evidence="2">Nuclear transport factor 2 family protein</fullName>
    </submittedName>
</protein>
<dbReference type="Gene3D" id="3.10.450.50">
    <property type="match status" value="1"/>
</dbReference>
<dbReference type="Pfam" id="PF13577">
    <property type="entry name" value="SnoaL_4"/>
    <property type="match status" value="1"/>
</dbReference>
<dbReference type="AlphaFoldDB" id="A0A842HAT8"/>
<evidence type="ECO:0000313" key="3">
    <source>
        <dbReference type="Proteomes" id="UP000546464"/>
    </source>
</evidence>
<dbReference type="Proteomes" id="UP000546464">
    <property type="component" value="Unassembled WGS sequence"/>
</dbReference>
<evidence type="ECO:0000313" key="2">
    <source>
        <dbReference type="EMBL" id="MBC2593593.1"/>
    </source>
</evidence>
<organism evidence="2 3">
    <name type="scientific">Ruficoccus amylovorans</name>
    <dbReference type="NCBI Taxonomy" id="1804625"/>
    <lineage>
        <taxon>Bacteria</taxon>
        <taxon>Pseudomonadati</taxon>
        <taxon>Verrucomicrobiota</taxon>
        <taxon>Opitutia</taxon>
        <taxon>Puniceicoccales</taxon>
        <taxon>Cerasicoccaceae</taxon>
        <taxon>Ruficoccus</taxon>
    </lineage>
</organism>
<keyword evidence="3" id="KW-1185">Reference proteome</keyword>
<gene>
    <name evidence="2" type="ORF">H5P28_04890</name>
</gene>
<dbReference type="SUPFAM" id="SSF54427">
    <property type="entry name" value="NTF2-like"/>
    <property type="match status" value="1"/>
</dbReference>
<accession>A0A842HAT8</accession>
<comment type="caution">
    <text evidence="2">The sequence shown here is derived from an EMBL/GenBank/DDBJ whole genome shotgun (WGS) entry which is preliminary data.</text>
</comment>
<evidence type="ECO:0000259" key="1">
    <source>
        <dbReference type="Pfam" id="PF13577"/>
    </source>
</evidence>
<sequence>MMQYAKLAGISALIVAVVLGFILLGRDDDEQQIHRRLDKLEQLGSKPANETQLQSLGAARQIADFFTEDAEVRLIPQLSRTTDRKELTGAMAGIRTRVSSSDVSLGNRTVNVSEDGQRASVLLTATATVVIGGDSERHKDRYLIEWQKVDGDWLISRVQPAND</sequence>
<reference evidence="2 3" key="1">
    <citation type="submission" date="2020-07" db="EMBL/GenBank/DDBJ databases">
        <authorList>
            <person name="Feng X."/>
        </authorList>
    </citation>
    <scope>NUCLEOTIDE SEQUENCE [LARGE SCALE GENOMIC DNA]</scope>
    <source>
        <strain evidence="2 3">JCM31066</strain>
    </source>
</reference>
<dbReference type="InterPro" id="IPR032710">
    <property type="entry name" value="NTF2-like_dom_sf"/>
</dbReference>
<name>A0A842HAT8_9BACT</name>
<dbReference type="InterPro" id="IPR037401">
    <property type="entry name" value="SnoaL-like"/>
</dbReference>
<proteinExistence type="predicted"/>
<dbReference type="EMBL" id="JACHVB010000014">
    <property type="protein sequence ID" value="MBC2593593.1"/>
    <property type="molecule type" value="Genomic_DNA"/>
</dbReference>
<dbReference type="RefSeq" id="WP_185674598.1">
    <property type="nucleotide sequence ID" value="NZ_JACHVB010000014.1"/>
</dbReference>